<reference evidence="2 3" key="1">
    <citation type="submission" date="2023-09" db="EMBL/GenBank/DDBJ databases">
        <authorList>
            <person name="Wang M."/>
        </authorList>
    </citation>
    <scope>NUCLEOTIDE SEQUENCE [LARGE SCALE GENOMIC DNA]</scope>
    <source>
        <strain evidence="2">GT-2023</strain>
        <tissue evidence="2">Liver</tissue>
    </source>
</reference>
<feature type="compositionally biased region" description="Polar residues" evidence="1">
    <location>
        <begin position="10"/>
        <end position="40"/>
    </location>
</feature>
<sequence>MQMIEDSRSTETAAGTNVPSQTVECLSSSAINNPQRQAIHTRQEQSRSMRYWRAQQRSDNKHCKRETDKSSNNAQQVQPSD</sequence>
<evidence type="ECO:0000313" key="2">
    <source>
        <dbReference type="EMBL" id="KAL1265141.1"/>
    </source>
</evidence>
<dbReference type="EMBL" id="JAYMGO010000011">
    <property type="protein sequence ID" value="KAL1265141.1"/>
    <property type="molecule type" value="Genomic_DNA"/>
</dbReference>
<evidence type="ECO:0000313" key="3">
    <source>
        <dbReference type="Proteomes" id="UP001558613"/>
    </source>
</evidence>
<feature type="region of interest" description="Disordered" evidence="1">
    <location>
        <begin position="1"/>
        <end position="81"/>
    </location>
</feature>
<feature type="compositionally biased region" description="Basic and acidic residues" evidence="1">
    <location>
        <begin position="56"/>
        <end position="69"/>
    </location>
</feature>
<keyword evidence="3" id="KW-1185">Reference proteome</keyword>
<name>A0ABR3MKH6_9TELE</name>
<feature type="compositionally biased region" description="Polar residues" evidence="1">
    <location>
        <begin position="70"/>
        <end position="81"/>
    </location>
</feature>
<comment type="caution">
    <text evidence="2">The sequence shown here is derived from an EMBL/GenBank/DDBJ whole genome shotgun (WGS) entry which is preliminary data.</text>
</comment>
<organism evidence="2 3">
    <name type="scientific">Cirrhinus molitorella</name>
    <name type="common">mud carp</name>
    <dbReference type="NCBI Taxonomy" id="172907"/>
    <lineage>
        <taxon>Eukaryota</taxon>
        <taxon>Metazoa</taxon>
        <taxon>Chordata</taxon>
        <taxon>Craniata</taxon>
        <taxon>Vertebrata</taxon>
        <taxon>Euteleostomi</taxon>
        <taxon>Actinopterygii</taxon>
        <taxon>Neopterygii</taxon>
        <taxon>Teleostei</taxon>
        <taxon>Ostariophysi</taxon>
        <taxon>Cypriniformes</taxon>
        <taxon>Cyprinidae</taxon>
        <taxon>Labeoninae</taxon>
        <taxon>Labeonini</taxon>
        <taxon>Cirrhinus</taxon>
    </lineage>
</organism>
<proteinExistence type="predicted"/>
<evidence type="ECO:0000256" key="1">
    <source>
        <dbReference type="SAM" id="MobiDB-lite"/>
    </source>
</evidence>
<gene>
    <name evidence="2" type="ORF">QQF64_003168</name>
</gene>
<accession>A0ABR3MKH6</accession>
<protein>
    <submittedName>
        <fullName evidence="2">Uncharacterized protein</fullName>
    </submittedName>
</protein>
<dbReference type="Proteomes" id="UP001558613">
    <property type="component" value="Unassembled WGS sequence"/>
</dbReference>